<sequence length="93" mass="10618">MVAQGLMEVGMGLSKKLRRPSLEDDRVPTPTRPRMVCVDPSDDAGHDGLFHWPIKDLKCRRIAQCETLKSDTYCEKCDWHFASRTIMLNEGLL</sequence>
<reference evidence="2 3" key="1">
    <citation type="submission" date="2024-01" db="EMBL/GenBank/DDBJ databases">
        <title>The genome of the rayed Mediterranean limpet Patella caerulea (Linnaeus, 1758).</title>
        <authorList>
            <person name="Anh-Thu Weber A."/>
            <person name="Halstead-Nussloch G."/>
        </authorList>
    </citation>
    <scope>NUCLEOTIDE SEQUENCE [LARGE SCALE GENOMIC DNA]</scope>
    <source>
        <strain evidence="2">AATW-2023a</strain>
        <tissue evidence="2">Whole specimen</tissue>
    </source>
</reference>
<dbReference type="Proteomes" id="UP001347796">
    <property type="component" value="Unassembled WGS sequence"/>
</dbReference>
<protein>
    <submittedName>
        <fullName evidence="2">Uncharacterized protein</fullName>
    </submittedName>
</protein>
<accession>A0AAN8GJG7</accession>
<comment type="caution">
    <text evidence="2">The sequence shown here is derived from an EMBL/GenBank/DDBJ whole genome shotgun (WGS) entry which is preliminary data.</text>
</comment>
<dbReference type="AlphaFoldDB" id="A0AAN8GJG7"/>
<evidence type="ECO:0000313" key="3">
    <source>
        <dbReference type="Proteomes" id="UP001347796"/>
    </source>
</evidence>
<gene>
    <name evidence="2" type="ORF">SNE40_022083</name>
</gene>
<feature type="region of interest" description="Disordered" evidence="1">
    <location>
        <begin position="1"/>
        <end position="39"/>
    </location>
</feature>
<organism evidence="2 3">
    <name type="scientific">Patella caerulea</name>
    <name type="common">Rayed Mediterranean limpet</name>
    <dbReference type="NCBI Taxonomy" id="87958"/>
    <lineage>
        <taxon>Eukaryota</taxon>
        <taxon>Metazoa</taxon>
        <taxon>Spiralia</taxon>
        <taxon>Lophotrochozoa</taxon>
        <taxon>Mollusca</taxon>
        <taxon>Gastropoda</taxon>
        <taxon>Patellogastropoda</taxon>
        <taxon>Patelloidea</taxon>
        <taxon>Patellidae</taxon>
        <taxon>Patella</taxon>
    </lineage>
</organism>
<evidence type="ECO:0000313" key="2">
    <source>
        <dbReference type="EMBL" id="KAK6168209.1"/>
    </source>
</evidence>
<name>A0AAN8GJG7_PATCE</name>
<evidence type="ECO:0000256" key="1">
    <source>
        <dbReference type="SAM" id="MobiDB-lite"/>
    </source>
</evidence>
<keyword evidence="3" id="KW-1185">Reference proteome</keyword>
<proteinExistence type="predicted"/>
<dbReference type="EMBL" id="JAZGQO010000018">
    <property type="protein sequence ID" value="KAK6168209.1"/>
    <property type="molecule type" value="Genomic_DNA"/>
</dbReference>